<name>A0AA86Q2N6_9EUKA</name>
<dbReference type="InterPro" id="IPR036915">
    <property type="entry name" value="Cyclin-like_sf"/>
</dbReference>
<dbReference type="Pfam" id="PF02984">
    <property type="entry name" value="Cyclin_C"/>
    <property type="match status" value="1"/>
</dbReference>
<keyword evidence="5" id="KW-1185">Reference proteome</keyword>
<dbReference type="AlphaFoldDB" id="A0AA86Q2N6"/>
<sequence>MDEQNDPLRSPNQQVEKNPSKIEAMLQPRNQSINCLNFETYPSGVMIPADLDICNITMRFYHSYQQQYEMAYVHQSADYLQPGQQITLSRIDIDQMFTLLTRCHLVLRLRESTFFQAAQLLHVLFQRMNAQGNRDFPKILCALLFICQKYEPTDRSIYSVTQITHKLFGQTTQVKPDTILDCEQLVLELLDYRLETTSPYHLVHIYGQAAEFDAKKMNMVLYLISLAACCPEIQRFHPVSIAAASVSLVIDHYNMQWNQSLNFWTARKLHEIQEEKQLLKQIWLNAFEQGRLKQVNNQIYNKYADPRKFSVSLETPLYN</sequence>
<dbReference type="InterPro" id="IPR004367">
    <property type="entry name" value="Cyclin_C-dom"/>
</dbReference>
<proteinExistence type="predicted"/>
<comment type="caution">
    <text evidence="3">The sequence shown here is derived from an EMBL/GenBank/DDBJ whole genome shotgun (WGS) entry which is preliminary data.</text>
</comment>
<dbReference type="Proteomes" id="UP001642409">
    <property type="component" value="Unassembled WGS sequence"/>
</dbReference>
<keyword evidence="1" id="KW-0195">Cyclin</keyword>
<protein>
    <submittedName>
        <fullName evidence="3">Cyclin A</fullName>
    </submittedName>
    <submittedName>
        <fullName evidence="4">Cyclin_A</fullName>
    </submittedName>
</protein>
<organism evidence="3">
    <name type="scientific">Hexamita inflata</name>
    <dbReference type="NCBI Taxonomy" id="28002"/>
    <lineage>
        <taxon>Eukaryota</taxon>
        <taxon>Metamonada</taxon>
        <taxon>Diplomonadida</taxon>
        <taxon>Hexamitidae</taxon>
        <taxon>Hexamitinae</taxon>
        <taxon>Hexamita</taxon>
    </lineage>
</organism>
<dbReference type="InterPro" id="IPR006671">
    <property type="entry name" value="Cyclin_N"/>
</dbReference>
<reference evidence="3" key="1">
    <citation type="submission" date="2023-06" db="EMBL/GenBank/DDBJ databases">
        <authorList>
            <person name="Kurt Z."/>
        </authorList>
    </citation>
    <scope>NUCLEOTIDE SEQUENCE</scope>
</reference>
<evidence type="ECO:0000313" key="5">
    <source>
        <dbReference type="Proteomes" id="UP001642409"/>
    </source>
</evidence>
<evidence type="ECO:0000259" key="2">
    <source>
        <dbReference type="SMART" id="SM01332"/>
    </source>
</evidence>
<dbReference type="SMART" id="SM01332">
    <property type="entry name" value="Cyclin_C"/>
    <property type="match status" value="1"/>
</dbReference>
<dbReference type="SUPFAM" id="SSF47954">
    <property type="entry name" value="Cyclin-like"/>
    <property type="match status" value="2"/>
</dbReference>
<gene>
    <name evidence="4" type="ORF">HINF_LOCUS35677</name>
    <name evidence="3" type="ORF">HINF_LOCUS36068</name>
</gene>
<dbReference type="EMBL" id="CATOUU010000788">
    <property type="protein sequence ID" value="CAI9948423.1"/>
    <property type="molecule type" value="Genomic_DNA"/>
</dbReference>
<dbReference type="Gene3D" id="1.10.472.10">
    <property type="entry name" value="Cyclin-like"/>
    <property type="match status" value="2"/>
</dbReference>
<feature type="domain" description="Cyclin C-terminal" evidence="2">
    <location>
        <begin position="197"/>
        <end position="317"/>
    </location>
</feature>
<reference evidence="4 5" key="2">
    <citation type="submission" date="2024-07" db="EMBL/GenBank/DDBJ databases">
        <authorList>
            <person name="Akdeniz Z."/>
        </authorList>
    </citation>
    <scope>NUCLEOTIDE SEQUENCE [LARGE SCALE GENOMIC DNA]</scope>
</reference>
<evidence type="ECO:0000256" key="1">
    <source>
        <dbReference type="ARBA" id="ARBA00023127"/>
    </source>
</evidence>
<evidence type="ECO:0000313" key="3">
    <source>
        <dbReference type="EMBL" id="CAI9948423.1"/>
    </source>
</evidence>
<evidence type="ECO:0000313" key="4">
    <source>
        <dbReference type="EMBL" id="CAL6034905.1"/>
    </source>
</evidence>
<accession>A0AA86Q2N6</accession>
<dbReference type="EMBL" id="CAXDID020000129">
    <property type="protein sequence ID" value="CAL6034905.1"/>
    <property type="molecule type" value="Genomic_DNA"/>
</dbReference>
<dbReference type="Pfam" id="PF00134">
    <property type="entry name" value="Cyclin_N"/>
    <property type="match status" value="1"/>
</dbReference>